<dbReference type="AlphaFoldDB" id="A0A182NWF0"/>
<organism evidence="1 2">
    <name type="scientific">Anopheles dirus</name>
    <dbReference type="NCBI Taxonomy" id="7168"/>
    <lineage>
        <taxon>Eukaryota</taxon>
        <taxon>Metazoa</taxon>
        <taxon>Ecdysozoa</taxon>
        <taxon>Arthropoda</taxon>
        <taxon>Hexapoda</taxon>
        <taxon>Insecta</taxon>
        <taxon>Pterygota</taxon>
        <taxon>Neoptera</taxon>
        <taxon>Endopterygota</taxon>
        <taxon>Diptera</taxon>
        <taxon>Nematocera</taxon>
        <taxon>Culicoidea</taxon>
        <taxon>Culicidae</taxon>
        <taxon>Anophelinae</taxon>
        <taxon>Anopheles</taxon>
    </lineage>
</organism>
<accession>A0A182NWF0</accession>
<evidence type="ECO:0000313" key="1">
    <source>
        <dbReference type="EnsemblMetazoa" id="ADIR014224-PA"/>
    </source>
</evidence>
<reference evidence="1" key="2">
    <citation type="submission" date="2020-05" db="UniProtKB">
        <authorList>
            <consortium name="EnsemblMetazoa"/>
        </authorList>
    </citation>
    <scope>IDENTIFICATION</scope>
    <source>
        <strain evidence="1">WRAIR2</strain>
    </source>
</reference>
<keyword evidence="2" id="KW-1185">Reference proteome</keyword>
<reference evidence="2" key="1">
    <citation type="submission" date="2013-03" db="EMBL/GenBank/DDBJ databases">
        <title>The Genome Sequence of Anopheles dirus WRAIR2.</title>
        <authorList>
            <consortium name="The Broad Institute Genomics Platform"/>
            <person name="Neafsey D.E."/>
            <person name="Walton C."/>
            <person name="Walker B."/>
            <person name="Young S.K."/>
            <person name="Zeng Q."/>
            <person name="Gargeya S."/>
            <person name="Fitzgerald M."/>
            <person name="Haas B."/>
            <person name="Abouelleil A."/>
            <person name="Allen A.W."/>
            <person name="Alvarado L."/>
            <person name="Arachchi H.M."/>
            <person name="Berlin A.M."/>
            <person name="Chapman S.B."/>
            <person name="Gainer-Dewar J."/>
            <person name="Goldberg J."/>
            <person name="Griggs A."/>
            <person name="Gujja S."/>
            <person name="Hansen M."/>
            <person name="Howarth C."/>
            <person name="Imamovic A."/>
            <person name="Ireland A."/>
            <person name="Larimer J."/>
            <person name="McCowan C."/>
            <person name="Murphy C."/>
            <person name="Pearson M."/>
            <person name="Poon T.W."/>
            <person name="Priest M."/>
            <person name="Roberts A."/>
            <person name="Saif S."/>
            <person name="Shea T."/>
            <person name="Sisk P."/>
            <person name="Sykes S."/>
            <person name="Wortman J."/>
            <person name="Nusbaum C."/>
            <person name="Birren B."/>
        </authorList>
    </citation>
    <scope>NUCLEOTIDE SEQUENCE [LARGE SCALE GENOMIC DNA]</scope>
    <source>
        <strain evidence="2">WRAIR2</strain>
    </source>
</reference>
<evidence type="ECO:0000313" key="2">
    <source>
        <dbReference type="Proteomes" id="UP000075884"/>
    </source>
</evidence>
<sequence>MLRHMPSKHQTITFKMLTRIKEAIKGIVLINGHDNILITHAVKDYP</sequence>
<protein>
    <submittedName>
        <fullName evidence="1">Uncharacterized protein</fullName>
    </submittedName>
</protein>
<dbReference type="Proteomes" id="UP000075884">
    <property type="component" value="Unassembled WGS sequence"/>
</dbReference>
<dbReference type="VEuPathDB" id="VectorBase:ADIR014224"/>
<dbReference type="EnsemblMetazoa" id="ADIR014224-RA">
    <property type="protein sequence ID" value="ADIR014224-PA"/>
    <property type="gene ID" value="ADIR014224"/>
</dbReference>
<proteinExistence type="predicted"/>
<name>A0A182NWF0_9DIPT</name>